<proteinExistence type="predicted"/>
<sequence length="117" mass="12877">MCLPVLAAIRVPRLGPGRPRTRPAAVLADKAYSSRAIRAELRRRGVVSVIPEPGDQQGHRKRRGSAGGRPATYDAATYKGRNVVERAFCLLSRYDKHAVNYRGAVVLAAILSWLRTQ</sequence>
<dbReference type="InterPro" id="IPR002559">
    <property type="entry name" value="Transposase_11"/>
</dbReference>
<evidence type="ECO:0000259" key="2">
    <source>
        <dbReference type="Pfam" id="PF01609"/>
    </source>
</evidence>
<evidence type="ECO:0000313" key="4">
    <source>
        <dbReference type="Proteomes" id="UP000518206"/>
    </source>
</evidence>
<name>A0A7W4YD04_9CELL</name>
<dbReference type="Pfam" id="PF01609">
    <property type="entry name" value="DDE_Tnp_1"/>
    <property type="match status" value="1"/>
</dbReference>
<organism evidence="3 4">
    <name type="scientific">Cellulomonas cellasea</name>
    <dbReference type="NCBI Taxonomy" id="43670"/>
    <lineage>
        <taxon>Bacteria</taxon>
        <taxon>Bacillati</taxon>
        <taxon>Actinomycetota</taxon>
        <taxon>Actinomycetes</taxon>
        <taxon>Micrococcales</taxon>
        <taxon>Cellulomonadaceae</taxon>
        <taxon>Cellulomonas</taxon>
    </lineage>
</organism>
<dbReference type="Proteomes" id="UP000518206">
    <property type="component" value="Unassembled WGS sequence"/>
</dbReference>
<dbReference type="GO" id="GO:0003677">
    <property type="term" value="F:DNA binding"/>
    <property type="evidence" value="ECO:0007669"/>
    <property type="project" value="InterPro"/>
</dbReference>
<dbReference type="GO" id="GO:0004803">
    <property type="term" value="F:transposase activity"/>
    <property type="evidence" value="ECO:0007669"/>
    <property type="project" value="InterPro"/>
</dbReference>
<comment type="caution">
    <text evidence="3">The sequence shown here is derived from an EMBL/GenBank/DDBJ whole genome shotgun (WGS) entry which is preliminary data.</text>
</comment>
<evidence type="ECO:0000313" key="3">
    <source>
        <dbReference type="EMBL" id="MBB2925555.1"/>
    </source>
</evidence>
<feature type="domain" description="Transposase IS4-like" evidence="2">
    <location>
        <begin position="18"/>
        <end position="104"/>
    </location>
</feature>
<accession>A0A7W4YD04</accession>
<feature type="region of interest" description="Disordered" evidence="1">
    <location>
        <begin position="48"/>
        <end position="73"/>
    </location>
</feature>
<protein>
    <submittedName>
        <fullName evidence="3">Transposase</fullName>
    </submittedName>
</protein>
<reference evidence="3 4" key="2">
    <citation type="submission" date="2020-08" db="EMBL/GenBank/DDBJ databases">
        <authorList>
            <person name="Partida-Martinez L."/>
            <person name="Huntemann M."/>
            <person name="Clum A."/>
            <person name="Wang J."/>
            <person name="Palaniappan K."/>
            <person name="Ritter S."/>
            <person name="Chen I.-M."/>
            <person name="Stamatis D."/>
            <person name="Reddy T."/>
            <person name="O'Malley R."/>
            <person name="Daum C."/>
            <person name="Shapiro N."/>
            <person name="Ivanova N."/>
            <person name="Kyrpides N."/>
            <person name="Woyke T."/>
        </authorList>
    </citation>
    <scope>NUCLEOTIDE SEQUENCE [LARGE SCALE GENOMIC DNA]</scope>
    <source>
        <strain evidence="3 4">RAS26</strain>
    </source>
</reference>
<gene>
    <name evidence="3" type="ORF">FHR80_004502</name>
</gene>
<dbReference type="AlphaFoldDB" id="A0A7W4YD04"/>
<evidence type="ECO:0000256" key="1">
    <source>
        <dbReference type="SAM" id="MobiDB-lite"/>
    </source>
</evidence>
<dbReference type="GO" id="GO:0006313">
    <property type="term" value="P:DNA transposition"/>
    <property type="evidence" value="ECO:0007669"/>
    <property type="project" value="InterPro"/>
</dbReference>
<reference evidence="3 4" key="1">
    <citation type="submission" date="2020-08" db="EMBL/GenBank/DDBJ databases">
        <title>The Agave Microbiome: Exploring the role of microbial communities in plant adaptations to desert environments.</title>
        <authorList>
            <person name="Partida-Martinez L.P."/>
        </authorList>
    </citation>
    <scope>NUCLEOTIDE SEQUENCE [LARGE SCALE GENOMIC DNA]</scope>
    <source>
        <strain evidence="3 4">RAS26</strain>
    </source>
</reference>
<dbReference type="EMBL" id="JACHVX010000011">
    <property type="protein sequence ID" value="MBB2925555.1"/>
    <property type="molecule type" value="Genomic_DNA"/>
</dbReference>